<organism evidence="3">
    <name type="scientific">uncultured Caudovirales phage</name>
    <dbReference type="NCBI Taxonomy" id="2100421"/>
    <lineage>
        <taxon>Viruses</taxon>
        <taxon>Duplodnaviria</taxon>
        <taxon>Heunggongvirae</taxon>
        <taxon>Uroviricota</taxon>
        <taxon>Caudoviricetes</taxon>
        <taxon>Peduoviridae</taxon>
        <taxon>Maltschvirus</taxon>
        <taxon>Maltschvirus maltsch</taxon>
    </lineage>
</organism>
<feature type="region of interest" description="Disordered" evidence="1">
    <location>
        <begin position="1"/>
        <end position="20"/>
    </location>
</feature>
<evidence type="ECO:0000256" key="1">
    <source>
        <dbReference type="SAM" id="MobiDB-lite"/>
    </source>
</evidence>
<gene>
    <name evidence="3" type="ORF">UFOVP978_68</name>
</gene>
<evidence type="ECO:0000259" key="2">
    <source>
        <dbReference type="Pfam" id="PF01464"/>
    </source>
</evidence>
<name>A0A6J5QB38_9CAUD</name>
<dbReference type="InterPro" id="IPR008258">
    <property type="entry name" value="Transglycosylase_SLT_dom_1"/>
</dbReference>
<evidence type="ECO:0000313" key="3">
    <source>
        <dbReference type="EMBL" id="CAB4176834.1"/>
    </source>
</evidence>
<sequence length="146" mass="16315">MAKADSSPVEVQHPQQVQHSFNTTSTTVSLPVVTTTTVKRTEVYANRRTDSECPYAAEIHAAFDPVGRGDHMVAIAMRESRCLPTAVNPRIVGGNQAKGIFQLMLPMHNGFFTDPSQWDNPYENILAAKRLYDYCIARSMPDPWAY</sequence>
<accession>A0A6J5QB38</accession>
<proteinExistence type="predicted"/>
<dbReference type="Gene3D" id="1.10.530.10">
    <property type="match status" value="1"/>
</dbReference>
<dbReference type="EMBL" id="LR796937">
    <property type="protein sequence ID" value="CAB4176834.1"/>
    <property type="molecule type" value="Genomic_DNA"/>
</dbReference>
<dbReference type="Pfam" id="PF01464">
    <property type="entry name" value="SLT"/>
    <property type="match status" value="1"/>
</dbReference>
<protein>
    <submittedName>
        <fullName evidence="3">Transglycosylase SLT domain 1</fullName>
    </submittedName>
</protein>
<dbReference type="SUPFAM" id="SSF53955">
    <property type="entry name" value="Lysozyme-like"/>
    <property type="match status" value="1"/>
</dbReference>
<dbReference type="InterPro" id="IPR023346">
    <property type="entry name" value="Lysozyme-like_dom_sf"/>
</dbReference>
<reference evidence="3" key="1">
    <citation type="submission" date="2020-05" db="EMBL/GenBank/DDBJ databases">
        <authorList>
            <person name="Chiriac C."/>
            <person name="Salcher M."/>
            <person name="Ghai R."/>
            <person name="Kavagutti S V."/>
        </authorList>
    </citation>
    <scope>NUCLEOTIDE SEQUENCE</scope>
</reference>
<feature type="domain" description="Transglycosylase SLT" evidence="2">
    <location>
        <begin position="72"/>
        <end position="130"/>
    </location>
</feature>